<name>A0AAD6ISK9_DREDA</name>
<reference evidence="2" key="1">
    <citation type="submission" date="2023-01" db="EMBL/GenBank/DDBJ databases">
        <title>The chitinases involved in constricting ring structure development in the nematode-trapping fungus Drechslerella dactyloides.</title>
        <authorList>
            <person name="Wang R."/>
            <person name="Zhang L."/>
            <person name="Tang P."/>
            <person name="Li S."/>
            <person name="Liang L."/>
        </authorList>
    </citation>
    <scope>NUCLEOTIDE SEQUENCE</scope>
    <source>
        <strain evidence="2">YMF1.00031</strain>
    </source>
</reference>
<dbReference type="AlphaFoldDB" id="A0AAD6ISK9"/>
<sequence>MQIQETAERRKGKANKLMGAGRAKLSSMGDLSWGGDGEKEGEAKVEDVGVLLSGGREISC</sequence>
<comment type="caution">
    <text evidence="2">The sequence shown here is derived from an EMBL/GenBank/DDBJ whole genome shotgun (WGS) entry which is preliminary data.</text>
</comment>
<dbReference type="EMBL" id="JAQGDS010000010">
    <property type="protein sequence ID" value="KAJ6257883.1"/>
    <property type="molecule type" value="Genomic_DNA"/>
</dbReference>
<keyword evidence="3" id="KW-1185">Reference proteome</keyword>
<evidence type="ECO:0000313" key="2">
    <source>
        <dbReference type="EMBL" id="KAJ6257883.1"/>
    </source>
</evidence>
<dbReference type="Proteomes" id="UP001221413">
    <property type="component" value="Unassembled WGS sequence"/>
</dbReference>
<organism evidence="2 3">
    <name type="scientific">Drechslerella dactyloides</name>
    <name type="common">Nematode-trapping fungus</name>
    <name type="synonym">Arthrobotrys dactyloides</name>
    <dbReference type="NCBI Taxonomy" id="74499"/>
    <lineage>
        <taxon>Eukaryota</taxon>
        <taxon>Fungi</taxon>
        <taxon>Dikarya</taxon>
        <taxon>Ascomycota</taxon>
        <taxon>Pezizomycotina</taxon>
        <taxon>Orbiliomycetes</taxon>
        <taxon>Orbiliales</taxon>
        <taxon>Orbiliaceae</taxon>
        <taxon>Drechslerella</taxon>
    </lineage>
</organism>
<feature type="region of interest" description="Disordered" evidence="1">
    <location>
        <begin position="1"/>
        <end position="21"/>
    </location>
</feature>
<proteinExistence type="predicted"/>
<accession>A0AAD6ISK9</accession>
<evidence type="ECO:0000256" key="1">
    <source>
        <dbReference type="SAM" id="MobiDB-lite"/>
    </source>
</evidence>
<gene>
    <name evidence="2" type="ORF">Dda_7672</name>
</gene>
<evidence type="ECO:0000313" key="3">
    <source>
        <dbReference type="Proteomes" id="UP001221413"/>
    </source>
</evidence>
<protein>
    <submittedName>
        <fullName evidence="2">Uncharacterized protein</fullName>
    </submittedName>
</protein>